<dbReference type="EMBL" id="CAKOGL010000028">
    <property type="protein sequence ID" value="CAH2105235.1"/>
    <property type="molecule type" value="Genomic_DNA"/>
</dbReference>
<sequence>MILKFIGALFLIYILNPGKVLSFEQCTEFTVMFYEIKDLDTFYSFERDSFGITNNLTKQCRNLNVAIELDLDRDKKKSEHYKKLYGDDLTKLTVTYPLDENVTEEIDLHPECPIPETKDSKKQDDSYLLTRYQTYIPEYLYPNETEFPTDYAYYTTEYILESTKAPKNSEQHAENPTEKKIDSKVMIVVLTTLTGVALLSAVSYFMYQIIKTKLQSGSFRFPESAA</sequence>
<feature type="signal peptide" evidence="2">
    <location>
        <begin position="1"/>
        <end position="22"/>
    </location>
</feature>
<dbReference type="AlphaFoldDB" id="A0AAU9V050"/>
<reference evidence="3" key="1">
    <citation type="submission" date="2022-03" db="EMBL/GenBank/DDBJ databases">
        <authorList>
            <person name="Tunstrom K."/>
        </authorList>
    </citation>
    <scope>NUCLEOTIDE SEQUENCE</scope>
</reference>
<evidence type="ECO:0000256" key="2">
    <source>
        <dbReference type="SAM" id="SignalP"/>
    </source>
</evidence>
<name>A0AAU9V050_EUPED</name>
<evidence type="ECO:0000313" key="4">
    <source>
        <dbReference type="Proteomes" id="UP001153954"/>
    </source>
</evidence>
<protein>
    <submittedName>
        <fullName evidence="3">Uncharacterized protein</fullName>
    </submittedName>
</protein>
<evidence type="ECO:0000256" key="1">
    <source>
        <dbReference type="SAM" id="Phobius"/>
    </source>
</evidence>
<keyword evidence="1" id="KW-1133">Transmembrane helix</keyword>
<keyword evidence="2" id="KW-0732">Signal</keyword>
<proteinExistence type="predicted"/>
<organism evidence="3 4">
    <name type="scientific">Euphydryas editha</name>
    <name type="common">Edith's checkerspot</name>
    <dbReference type="NCBI Taxonomy" id="104508"/>
    <lineage>
        <taxon>Eukaryota</taxon>
        <taxon>Metazoa</taxon>
        <taxon>Ecdysozoa</taxon>
        <taxon>Arthropoda</taxon>
        <taxon>Hexapoda</taxon>
        <taxon>Insecta</taxon>
        <taxon>Pterygota</taxon>
        <taxon>Neoptera</taxon>
        <taxon>Endopterygota</taxon>
        <taxon>Lepidoptera</taxon>
        <taxon>Glossata</taxon>
        <taxon>Ditrysia</taxon>
        <taxon>Papilionoidea</taxon>
        <taxon>Nymphalidae</taxon>
        <taxon>Nymphalinae</taxon>
        <taxon>Euphydryas</taxon>
    </lineage>
</organism>
<comment type="caution">
    <text evidence="3">The sequence shown here is derived from an EMBL/GenBank/DDBJ whole genome shotgun (WGS) entry which is preliminary data.</text>
</comment>
<keyword evidence="4" id="KW-1185">Reference proteome</keyword>
<keyword evidence="1" id="KW-0812">Transmembrane</keyword>
<feature type="transmembrane region" description="Helical" evidence="1">
    <location>
        <begin position="185"/>
        <end position="207"/>
    </location>
</feature>
<accession>A0AAU9V050</accession>
<gene>
    <name evidence="3" type="ORF">EEDITHA_LOCUS19522</name>
</gene>
<evidence type="ECO:0000313" key="3">
    <source>
        <dbReference type="EMBL" id="CAH2105235.1"/>
    </source>
</evidence>
<dbReference type="Proteomes" id="UP001153954">
    <property type="component" value="Unassembled WGS sequence"/>
</dbReference>
<feature type="chain" id="PRO_5043404025" evidence="2">
    <location>
        <begin position="23"/>
        <end position="226"/>
    </location>
</feature>
<keyword evidence="1" id="KW-0472">Membrane</keyword>